<dbReference type="RefSeq" id="WP_323328332.1">
    <property type="nucleotide sequence ID" value="NZ_JAYGIL010000009.1"/>
</dbReference>
<dbReference type="SUPFAM" id="SSF55031">
    <property type="entry name" value="Bacterial exopeptidase dimerisation domain"/>
    <property type="match status" value="1"/>
</dbReference>
<dbReference type="PANTHER" id="PTHR11014">
    <property type="entry name" value="PEPTIDASE M20 FAMILY MEMBER"/>
    <property type="match status" value="1"/>
</dbReference>
<evidence type="ECO:0000259" key="3">
    <source>
        <dbReference type="Pfam" id="PF07687"/>
    </source>
</evidence>
<dbReference type="PANTHER" id="PTHR11014:SF63">
    <property type="entry name" value="METALLOPEPTIDASE, PUTATIVE (AFU_ORTHOLOGUE AFUA_6G09600)-RELATED"/>
    <property type="match status" value="1"/>
</dbReference>
<evidence type="ECO:0000313" key="5">
    <source>
        <dbReference type="Proteomes" id="UP001303899"/>
    </source>
</evidence>
<dbReference type="EMBL" id="JAYGIL010000009">
    <property type="protein sequence ID" value="MEA5403123.1"/>
    <property type="molecule type" value="Genomic_DNA"/>
</dbReference>
<dbReference type="Pfam" id="PF01546">
    <property type="entry name" value="Peptidase_M20"/>
    <property type="match status" value="1"/>
</dbReference>
<accession>A0ABU5S3P2</accession>
<feature type="signal peptide" evidence="2">
    <location>
        <begin position="1"/>
        <end position="20"/>
    </location>
</feature>
<evidence type="ECO:0000256" key="1">
    <source>
        <dbReference type="ARBA" id="ARBA00022801"/>
    </source>
</evidence>
<feature type="chain" id="PRO_5045844339" evidence="2">
    <location>
        <begin position="21"/>
        <end position="442"/>
    </location>
</feature>
<gene>
    <name evidence="4" type="ORF">VB776_09370</name>
</gene>
<dbReference type="InterPro" id="IPR036264">
    <property type="entry name" value="Bact_exopeptidase_dim_dom"/>
</dbReference>
<organism evidence="4 5">
    <name type="scientific">Arcicella gelida</name>
    <dbReference type="NCBI Taxonomy" id="2984195"/>
    <lineage>
        <taxon>Bacteria</taxon>
        <taxon>Pseudomonadati</taxon>
        <taxon>Bacteroidota</taxon>
        <taxon>Cytophagia</taxon>
        <taxon>Cytophagales</taxon>
        <taxon>Flectobacillaceae</taxon>
        <taxon>Arcicella</taxon>
    </lineage>
</organism>
<reference evidence="4 5" key="1">
    <citation type="submission" date="2023-12" db="EMBL/GenBank/DDBJ databases">
        <title>Novel species of the genus Arcicella isolated from rivers.</title>
        <authorList>
            <person name="Lu H."/>
        </authorList>
    </citation>
    <scope>NUCLEOTIDE SEQUENCE [LARGE SCALE GENOMIC DNA]</scope>
    <source>
        <strain evidence="4 5">DC2W</strain>
    </source>
</reference>
<feature type="domain" description="Peptidase M20 dimerisation" evidence="3">
    <location>
        <begin position="225"/>
        <end position="322"/>
    </location>
</feature>
<name>A0ABU5S3P2_9BACT</name>
<dbReference type="Gene3D" id="3.30.70.360">
    <property type="match status" value="1"/>
</dbReference>
<evidence type="ECO:0000313" key="4">
    <source>
        <dbReference type="EMBL" id="MEA5403123.1"/>
    </source>
</evidence>
<keyword evidence="1" id="KW-0378">Hydrolase</keyword>
<comment type="caution">
    <text evidence="4">The sequence shown here is derived from an EMBL/GenBank/DDBJ whole genome shotgun (WGS) entry which is preliminary data.</text>
</comment>
<dbReference type="PIRSF" id="PIRSF005962">
    <property type="entry name" value="Pept_M20D_amidohydro"/>
    <property type="match status" value="1"/>
</dbReference>
<dbReference type="Proteomes" id="UP001303899">
    <property type="component" value="Unassembled WGS sequence"/>
</dbReference>
<dbReference type="Gene3D" id="3.40.630.10">
    <property type="entry name" value="Zn peptidases"/>
    <property type="match status" value="1"/>
</dbReference>
<evidence type="ECO:0000256" key="2">
    <source>
        <dbReference type="SAM" id="SignalP"/>
    </source>
</evidence>
<keyword evidence="2" id="KW-0732">Signal</keyword>
<protein>
    <submittedName>
        <fullName evidence="4">Amidohydrolase</fullName>
    </submittedName>
</protein>
<dbReference type="InterPro" id="IPR011650">
    <property type="entry name" value="Peptidase_M20_dimer"/>
</dbReference>
<dbReference type="NCBIfam" id="TIGR01891">
    <property type="entry name" value="amidohydrolases"/>
    <property type="match status" value="1"/>
</dbReference>
<dbReference type="Pfam" id="PF07687">
    <property type="entry name" value="M20_dimer"/>
    <property type="match status" value="1"/>
</dbReference>
<dbReference type="SUPFAM" id="SSF53187">
    <property type="entry name" value="Zn-dependent exopeptidases"/>
    <property type="match status" value="1"/>
</dbReference>
<proteinExistence type="predicted"/>
<keyword evidence="5" id="KW-1185">Reference proteome</keyword>
<dbReference type="InterPro" id="IPR002933">
    <property type="entry name" value="Peptidase_M20"/>
</dbReference>
<sequence length="442" mass="47070">MKKIILPVALLMFSLSTSFGQNTSLLKSKIAQKAEGLEAKVVAWRRDFHQNPELGNREFKTAEKVAAHLRVLGIEVKTSVGKTGVVGILKGGKPGPVVALRADMDGLPVKERVNIPFASKATGEYNGQPVSIMHACGHDTHVAILMGTAEILASMKSELKGTVKFIFQPAEEGAPEGEEGGAALMIKEGVLENPKVDAIFGLHINAQTEIGKIKYRPGGTMASSDWFKIKIKGKQSHGAYPWSSIDPIVTASQVIMGLQTIVSRNAPVTESAAVVTVGQINGGVRSNIIPEEVNMNGTIRALDTGVQDMIHARISQIATNIAESAGATAEVSITRMCPVTYNDIPLTEKMVPTLEGVAGKENVSITAAVTGAEDFAFYQQKVPGVFFFLGGAPKGKPISETAPHHTPDFYIDEGGFVLGMKSMASLVVDYMEMNTVKSSVGK</sequence>
<dbReference type="InterPro" id="IPR017439">
    <property type="entry name" value="Amidohydrolase"/>
</dbReference>